<feature type="transmembrane region" description="Helical" evidence="1">
    <location>
        <begin position="64"/>
        <end position="86"/>
    </location>
</feature>
<feature type="transmembrane region" description="Helical" evidence="1">
    <location>
        <begin position="7"/>
        <end position="26"/>
    </location>
</feature>
<proteinExistence type="predicted"/>
<keyword evidence="1" id="KW-1133">Transmembrane helix</keyword>
<comment type="caution">
    <text evidence="3">The sequence shown here is derived from an EMBL/GenBank/DDBJ whole genome shotgun (WGS) entry which is preliminary data.</text>
</comment>
<dbReference type="PANTHER" id="PTHR43592">
    <property type="entry name" value="CAAX AMINO TERMINAL PROTEASE"/>
    <property type="match status" value="1"/>
</dbReference>
<reference evidence="3" key="1">
    <citation type="journal article" date="2020" name="mSystems">
        <title>Genome- and Community-Level Interaction Insights into Carbon Utilization and Element Cycling Functions of Hydrothermarchaeota in Hydrothermal Sediment.</title>
        <authorList>
            <person name="Zhou Z."/>
            <person name="Liu Y."/>
            <person name="Xu W."/>
            <person name="Pan J."/>
            <person name="Luo Z.H."/>
            <person name="Li M."/>
        </authorList>
    </citation>
    <scope>NUCLEOTIDE SEQUENCE [LARGE SCALE GENOMIC DNA]</scope>
    <source>
        <strain evidence="3">HyVt-533</strain>
    </source>
</reference>
<keyword evidence="3" id="KW-0645">Protease</keyword>
<dbReference type="GO" id="GO:0006508">
    <property type="term" value="P:proteolysis"/>
    <property type="evidence" value="ECO:0007669"/>
    <property type="project" value="UniProtKB-KW"/>
</dbReference>
<keyword evidence="1" id="KW-0472">Membrane</keyword>
<keyword evidence="1" id="KW-0812">Transmembrane</keyword>
<dbReference type="EMBL" id="DROK01000143">
    <property type="protein sequence ID" value="HHI97163.1"/>
    <property type="molecule type" value="Genomic_DNA"/>
</dbReference>
<organism evidence="3">
    <name type="scientific">Thermodesulfatator atlanticus</name>
    <dbReference type="NCBI Taxonomy" id="501497"/>
    <lineage>
        <taxon>Bacteria</taxon>
        <taxon>Pseudomonadati</taxon>
        <taxon>Thermodesulfobacteriota</taxon>
        <taxon>Thermodesulfobacteria</taxon>
        <taxon>Thermodesulfobacteriales</taxon>
        <taxon>Thermodesulfatatoraceae</taxon>
        <taxon>Thermodesulfatator</taxon>
    </lineage>
</organism>
<feature type="transmembrane region" description="Helical" evidence="1">
    <location>
        <begin position="145"/>
        <end position="163"/>
    </location>
</feature>
<protein>
    <submittedName>
        <fullName evidence="3">CAAX prenyl protease-related protein</fullName>
    </submittedName>
</protein>
<dbReference type="GO" id="GO:0080120">
    <property type="term" value="P:CAAX-box protein maturation"/>
    <property type="evidence" value="ECO:0007669"/>
    <property type="project" value="UniProtKB-ARBA"/>
</dbReference>
<feature type="domain" description="CAAX prenyl protease 2/Lysostaphin resistance protein A-like" evidence="2">
    <location>
        <begin position="111"/>
        <end position="201"/>
    </location>
</feature>
<feature type="transmembrane region" description="Helical" evidence="1">
    <location>
        <begin position="169"/>
        <end position="186"/>
    </location>
</feature>
<name>A0A7V5P012_9BACT</name>
<feature type="transmembrane region" description="Helical" evidence="1">
    <location>
        <begin position="106"/>
        <end position="124"/>
    </location>
</feature>
<dbReference type="Proteomes" id="UP000886101">
    <property type="component" value="Unassembled WGS sequence"/>
</dbReference>
<evidence type="ECO:0000313" key="3">
    <source>
        <dbReference type="EMBL" id="HHI97163.1"/>
    </source>
</evidence>
<gene>
    <name evidence="3" type="ORF">ENJ96_04860</name>
</gene>
<dbReference type="InterPro" id="IPR014346">
    <property type="entry name" value="Prenyl_protease-related"/>
</dbReference>
<dbReference type="Pfam" id="PF02517">
    <property type="entry name" value="Rce1-like"/>
    <property type="match status" value="1"/>
</dbReference>
<dbReference type="InterPro" id="IPR003675">
    <property type="entry name" value="Rce1/LyrA-like_dom"/>
</dbReference>
<feature type="transmembrane region" description="Helical" evidence="1">
    <location>
        <begin position="193"/>
        <end position="213"/>
    </location>
</feature>
<dbReference type="GO" id="GO:0004175">
    <property type="term" value="F:endopeptidase activity"/>
    <property type="evidence" value="ECO:0007669"/>
    <property type="project" value="UniProtKB-ARBA"/>
</dbReference>
<evidence type="ECO:0000259" key="2">
    <source>
        <dbReference type="Pfam" id="PF02517"/>
    </source>
</evidence>
<accession>A0A7V5P012</accession>
<sequence length="216" mass="24771">MARTKAKYYVIPFVVFLLLTELARYFPDKTFSLYAIKSILVGGLLWFWRTHYRELFQPISTSQFLLALLGGVLVFVFWIGGEGYFPMLSTPKAISPLEQDFSSPEVVGAIFFRLFGAVLVVPVMEELFWRSFLMRFLIRKDFQNVPLGTYTHFSFWVVTFLFALEHFRVVPGFLAGAVYGALLCLSKNLRTSVLAHAVTNFALGVYVLVTQAWSFW</sequence>
<feature type="transmembrane region" description="Helical" evidence="1">
    <location>
        <begin position="32"/>
        <end position="52"/>
    </location>
</feature>
<dbReference type="AlphaFoldDB" id="A0A7V5P012"/>
<keyword evidence="3" id="KW-0378">Hydrolase</keyword>
<evidence type="ECO:0000256" key="1">
    <source>
        <dbReference type="SAM" id="Phobius"/>
    </source>
</evidence>
<dbReference type="PANTHER" id="PTHR43592:SF15">
    <property type="entry name" value="CAAX AMINO TERMINAL PROTEASE FAMILY PROTEIN"/>
    <property type="match status" value="1"/>
</dbReference>
<dbReference type="NCBIfam" id="TIGR03008">
    <property type="entry name" value="pepcterm_CAAX"/>
    <property type="match status" value="1"/>
</dbReference>